<organism evidence="1 2">
    <name type="scientific">Roseburia hominis (strain DSM 16839 / JCM 17582 / NCIMB 14029 / A2-183)</name>
    <dbReference type="NCBI Taxonomy" id="585394"/>
    <lineage>
        <taxon>Bacteria</taxon>
        <taxon>Bacillati</taxon>
        <taxon>Bacillota</taxon>
        <taxon>Clostridia</taxon>
        <taxon>Lachnospirales</taxon>
        <taxon>Lachnospiraceae</taxon>
        <taxon>Roseburia</taxon>
    </lineage>
</organism>
<dbReference type="HOGENOM" id="CLU_758373_0_0_9"/>
<dbReference type="Proteomes" id="UP000008178">
    <property type="component" value="Chromosome"/>
</dbReference>
<accession>G2T2U0</accession>
<dbReference type="BioCyc" id="RHOM585394:G1H02-1361-MONOMER"/>
<dbReference type="EMBL" id="CP003040">
    <property type="protein sequence ID" value="AEN96473.1"/>
    <property type="molecule type" value="Genomic_DNA"/>
</dbReference>
<keyword evidence="2" id="KW-1185">Reference proteome</keyword>
<gene>
    <name evidence="1" type="ordered locus">RHOM_06780</name>
</gene>
<reference evidence="1 2" key="1">
    <citation type="journal article" date="2015" name="Genome Announc.">
        <title>Complete genome sequence of the human gut symbiont Roseburia hominis.</title>
        <authorList>
            <person name="Travis A.J."/>
            <person name="Kelly D."/>
            <person name="Flint H.J."/>
            <person name="Aminov R.I."/>
        </authorList>
    </citation>
    <scope>NUCLEOTIDE SEQUENCE [LARGE SCALE GENOMIC DNA]</scope>
    <source>
        <strain evidence="2">DSM 16839 / JCM 17582 / NCIMB 14029 / A2-183</strain>
    </source>
</reference>
<evidence type="ECO:0000313" key="1">
    <source>
        <dbReference type="EMBL" id="AEN96473.1"/>
    </source>
</evidence>
<sequence>MEAERVKTKKVSAADRIPEKTGRKKWSVLFLESLLKEAKEREAESEKARPAVDGESWIRPGRDTFEHSEDPEELWCESYEDIMGIVRMVGKWKANILYQIANAILRDYHEKKLDEDGVGELFGLCCQKCKDTGGGTGRKTEPQITETVLEFFLRANARMSVFSMERAGKRLTARCGLNWSGTTYYDAWYFYRCAQMHRRLFVVAGRIAAELGEKVSSPEELEQRTQFAAVGGLTFHGVFGWVQQKDNYPVNQYGLKNSGIEPPHHFVYLYRNHYSEAERPCVQFLETLMREQTACAQRKELWRHYTIQDGREYHNGMSYLLEGSLADEQDEKMYEAALLFLQNFRLYRVDGCVEFLYTAYEKEWG</sequence>
<dbReference type="KEGG" id="rho:RHOM_06780"/>
<dbReference type="STRING" id="585394.RHOM_06780"/>
<name>G2T2U0_ROSHA</name>
<evidence type="ECO:0000313" key="2">
    <source>
        <dbReference type="Proteomes" id="UP000008178"/>
    </source>
</evidence>
<proteinExistence type="predicted"/>
<dbReference type="AlphaFoldDB" id="G2T2U0"/>
<protein>
    <submittedName>
        <fullName evidence="1">Uncharacterized protein</fullName>
    </submittedName>
</protein>